<keyword evidence="1" id="KW-0349">Heme</keyword>
<dbReference type="Proteomes" id="UP001057375">
    <property type="component" value="Unassembled WGS sequence"/>
</dbReference>
<evidence type="ECO:0000313" key="5">
    <source>
        <dbReference type="Proteomes" id="UP001057375"/>
    </source>
</evidence>
<dbReference type="InterPro" id="IPR036400">
    <property type="entry name" value="Cyt_B5-like_heme/steroid_sf"/>
</dbReference>
<sequence>MSFVTRWFTSDDVAAHDKPYDCWVSKQGLVLDLSDLIKENFDQMGVKNLIENAGKDISHWFADDGDLKYLEDPGTGIPVPYWPRDEPLLHAPPLNPSSATPAPPELPWWKDKSYIIGRLSKKTIRIRILNTLTKDSTELLVPTEETLREVLQRYKYYNRNIHQYVCKYEGDILQLEKTLIENGIPYLEDDFERLDYAEDDIFVPGIMLLFDDKLIEEHLPFEVDYDAVL</sequence>
<dbReference type="PANTHER" id="PTHR21281:SF0">
    <property type="entry name" value="CYTOCHROME B5 DOMAIN-CONTAINING PROTEIN 1"/>
    <property type="match status" value="1"/>
</dbReference>
<keyword evidence="2" id="KW-0479">Metal-binding</keyword>
<name>A0ABQ5KVX0_9EUKA</name>
<keyword evidence="5" id="KW-1185">Reference proteome</keyword>
<dbReference type="PANTHER" id="PTHR21281">
    <property type="entry name" value="CYTOCHROME B5 DOMAIN-CONTAINING PROTEIN 1"/>
    <property type="match status" value="1"/>
</dbReference>
<reference evidence="4" key="1">
    <citation type="submission" date="2022-03" db="EMBL/GenBank/DDBJ databases">
        <title>Draft genome sequence of Aduncisulcus paluster, a free-living microaerophilic Fornicata.</title>
        <authorList>
            <person name="Yuyama I."/>
            <person name="Kume K."/>
            <person name="Tamura T."/>
            <person name="Inagaki Y."/>
            <person name="Hashimoto T."/>
        </authorList>
    </citation>
    <scope>NUCLEOTIDE SEQUENCE</scope>
    <source>
        <strain evidence="4">NY0171</strain>
    </source>
</reference>
<protein>
    <submittedName>
        <fullName evidence="4">Cytochrome b5-like Heme/Steroid binding domain containing protein</fullName>
    </submittedName>
</protein>
<dbReference type="Gene3D" id="3.10.120.10">
    <property type="entry name" value="Cytochrome b5-like heme/steroid binding domain"/>
    <property type="match status" value="1"/>
</dbReference>
<evidence type="ECO:0000256" key="1">
    <source>
        <dbReference type="ARBA" id="ARBA00022617"/>
    </source>
</evidence>
<organism evidence="4 5">
    <name type="scientific">Aduncisulcus paluster</name>
    <dbReference type="NCBI Taxonomy" id="2918883"/>
    <lineage>
        <taxon>Eukaryota</taxon>
        <taxon>Metamonada</taxon>
        <taxon>Carpediemonas-like organisms</taxon>
        <taxon>Aduncisulcus</taxon>
    </lineage>
</organism>
<keyword evidence="3" id="KW-0408">Iron</keyword>
<evidence type="ECO:0000313" key="4">
    <source>
        <dbReference type="EMBL" id="GKT35185.1"/>
    </source>
</evidence>
<dbReference type="InterPro" id="IPR052320">
    <property type="entry name" value="Cytochrome_b5_domain"/>
</dbReference>
<gene>
    <name evidence="4" type="ORF">ADUPG1_008395</name>
</gene>
<comment type="caution">
    <text evidence="4">The sequence shown here is derived from an EMBL/GenBank/DDBJ whole genome shotgun (WGS) entry which is preliminary data.</text>
</comment>
<proteinExistence type="predicted"/>
<dbReference type="SUPFAM" id="SSF55856">
    <property type="entry name" value="Cytochrome b5-like heme/steroid binding domain"/>
    <property type="match status" value="1"/>
</dbReference>
<accession>A0ABQ5KVX0</accession>
<evidence type="ECO:0000256" key="3">
    <source>
        <dbReference type="ARBA" id="ARBA00023004"/>
    </source>
</evidence>
<dbReference type="EMBL" id="BQXS01010938">
    <property type="protein sequence ID" value="GKT35185.1"/>
    <property type="molecule type" value="Genomic_DNA"/>
</dbReference>
<evidence type="ECO:0000256" key="2">
    <source>
        <dbReference type="ARBA" id="ARBA00022723"/>
    </source>
</evidence>